<protein>
    <recommendedName>
        <fullName evidence="5">Internalin-A</fullName>
    </recommendedName>
</protein>
<dbReference type="Pfam" id="PF12799">
    <property type="entry name" value="LRR_4"/>
    <property type="match status" value="5"/>
</dbReference>
<sequence length="425" mass="48932">MQNHFNLHKALHFLVCSIIISCQNGKQHAKITDVSNELLCKIIGHLYDEEDMQSSRFVNRRFKNVTEDVVRSQYKTAHKPYEINGSSQALFRKGLSYVKKFGIQHVRYRGPMDRYRIRSLIRLADLLNRDDRPLLSLHLLNQNRDPVNKLDLDSLNIGDALNSFLSILSDDTKNNLRELNLRGNQLTAIPGLENLTQLQKLDISNNQLTDITGLEKLTQLENLYLSYNQLTDITELENLTKLKELLIHENQLTDITGLEKLTQLRLLLLFSNQLTDITGLKNLTQLENLYLSYNQLTDITGLEKLTQLQKLDIGHNRLTDITGLEKLTQLEDLNLNHNQLTDITGLEKLTQLRRLDLSHNQLTDITGLEKLTQLKDLDLSHNQLTDITGLEKLTQLIWLYLTGNLININNKEIAELRNRGVNVSY</sequence>
<dbReference type="PANTHER" id="PTHR46652">
    <property type="entry name" value="LEUCINE-RICH REPEAT AND IQ DOMAIN-CONTAINING PROTEIN 1-RELATED"/>
    <property type="match status" value="1"/>
</dbReference>
<evidence type="ECO:0000256" key="2">
    <source>
        <dbReference type="ARBA" id="ARBA00022737"/>
    </source>
</evidence>
<evidence type="ECO:0008006" key="5">
    <source>
        <dbReference type="Google" id="ProtNLM"/>
    </source>
</evidence>
<dbReference type="SMART" id="SM00365">
    <property type="entry name" value="LRR_SD22"/>
    <property type="match status" value="10"/>
</dbReference>
<evidence type="ECO:0000256" key="1">
    <source>
        <dbReference type="ARBA" id="ARBA00022614"/>
    </source>
</evidence>
<dbReference type="SMART" id="SM00368">
    <property type="entry name" value="LRR_RI"/>
    <property type="match status" value="5"/>
</dbReference>
<comment type="caution">
    <text evidence="3">The sequence shown here is derived from an EMBL/GenBank/DDBJ whole genome shotgun (WGS) entry which is preliminary data.</text>
</comment>
<dbReference type="SMART" id="SM00367">
    <property type="entry name" value="LRR_CC"/>
    <property type="match status" value="4"/>
</dbReference>
<gene>
    <name evidence="3" type="ORF">EDM02_04865</name>
</gene>
<dbReference type="PRINTS" id="PR00019">
    <property type="entry name" value="LEURICHRPT"/>
</dbReference>
<dbReference type="EMBL" id="RARA01000027">
    <property type="protein sequence ID" value="ROT46886.1"/>
    <property type="molecule type" value="Genomic_DNA"/>
</dbReference>
<evidence type="ECO:0000313" key="4">
    <source>
        <dbReference type="Proteomes" id="UP000270927"/>
    </source>
</evidence>
<dbReference type="RefSeq" id="WP_123663485.1">
    <property type="nucleotide sequence ID" value="NZ_RARA01000027.1"/>
</dbReference>
<dbReference type="SUPFAM" id="SSF52058">
    <property type="entry name" value="L domain-like"/>
    <property type="match status" value="1"/>
</dbReference>
<dbReference type="Gene3D" id="3.80.10.10">
    <property type="entry name" value="Ribonuclease Inhibitor"/>
    <property type="match status" value="2"/>
</dbReference>
<dbReference type="AlphaFoldDB" id="A0A3N2QAS2"/>
<name>A0A3N2QAS2_9BACT</name>
<evidence type="ECO:0000313" key="3">
    <source>
        <dbReference type="EMBL" id="ROT46886.1"/>
    </source>
</evidence>
<dbReference type="SMART" id="SM00364">
    <property type="entry name" value="LRR_BAC"/>
    <property type="match status" value="9"/>
</dbReference>
<dbReference type="PANTHER" id="PTHR46652:SF3">
    <property type="entry name" value="LEUCINE-RICH REPEAT-CONTAINING PROTEIN 9"/>
    <property type="match status" value="1"/>
</dbReference>
<keyword evidence="4" id="KW-1185">Reference proteome</keyword>
<organism evidence="3 4">
    <name type="scientific">Candidatus Cardinium hertigii</name>
    <dbReference type="NCBI Taxonomy" id="247481"/>
    <lineage>
        <taxon>Bacteria</taxon>
        <taxon>Pseudomonadati</taxon>
        <taxon>Bacteroidota</taxon>
        <taxon>Cytophagia</taxon>
        <taxon>Cytophagales</taxon>
        <taxon>Amoebophilaceae</taxon>
        <taxon>Candidatus Cardinium</taxon>
    </lineage>
</organism>
<keyword evidence="1" id="KW-0433">Leucine-rich repeat</keyword>
<dbReference type="OrthoDB" id="1148122at2"/>
<dbReference type="SMART" id="SM00369">
    <property type="entry name" value="LRR_TYP"/>
    <property type="match status" value="10"/>
</dbReference>
<reference evidence="3 4" key="1">
    <citation type="submission" date="2018-09" db="EMBL/GenBank/DDBJ databases">
        <title>Comparative Genomics of Wolbachia-Cardinium Dual Endosymbiosis in a Plant-Parasitic Nematode.</title>
        <authorList>
            <person name="Brown A.M.V."/>
            <person name="Wasala S.K."/>
            <person name="Howe D.K."/>
            <person name="Peetz A.B."/>
            <person name="Zasada I.A."/>
            <person name="Denver D.R."/>
        </authorList>
    </citation>
    <scope>NUCLEOTIDE SEQUENCE [LARGE SCALE GENOMIC DNA]</scope>
    <source>
        <strain evidence="3 4">Pp_1</strain>
    </source>
</reference>
<dbReference type="InterPro" id="IPR025875">
    <property type="entry name" value="Leu-rich_rpt_4"/>
</dbReference>
<proteinExistence type="predicted"/>
<dbReference type="InterPro" id="IPR032675">
    <property type="entry name" value="LRR_dom_sf"/>
</dbReference>
<dbReference type="PROSITE" id="PS51450">
    <property type="entry name" value="LRR"/>
    <property type="match status" value="10"/>
</dbReference>
<dbReference type="InterPro" id="IPR003591">
    <property type="entry name" value="Leu-rich_rpt_typical-subtyp"/>
</dbReference>
<keyword evidence="2" id="KW-0677">Repeat</keyword>
<dbReference type="Proteomes" id="UP000270927">
    <property type="component" value="Unassembled WGS sequence"/>
</dbReference>
<dbReference type="InterPro" id="IPR006553">
    <property type="entry name" value="Leu-rich_rpt_Cys-con_subtyp"/>
</dbReference>
<dbReference type="InterPro" id="IPR050836">
    <property type="entry name" value="SDS22/Internalin_LRR"/>
</dbReference>
<accession>A0A3N2QAS2</accession>
<dbReference type="InterPro" id="IPR001611">
    <property type="entry name" value="Leu-rich_rpt"/>
</dbReference>